<sequence length="179" mass="19051">MSPDQVQLRRLIIISILASLAVVLGIVEALIPFTVTIPGAKLGLGNIVVLTALVCFGGRDALLLICIKTLLTSFILGSFSTFLFSVLGALSSFLLMYVMVRFCSKLFSFMMISVAGGIAHNLGQLLAASIVLGTSKIFYYLPFLLLAGVATGLFVGAASNHLIQSLNRLQLFAVRNPQG</sequence>
<proteinExistence type="predicted"/>
<dbReference type="PIRSF" id="PIRSF027391">
    <property type="entry name" value="Hpre_diP_synt_I"/>
    <property type="match status" value="1"/>
</dbReference>
<protein>
    <submittedName>
        <fullName evidence="2">Heptaprenyl diphosphate synthase subunit I</fullName>
    </submittedName>
</protein>
<keyword evidence="3" id="KW-1185">Reference proteome</keyword>
<keyword evidence="1" id="KW-0812">Transmembrane</keyword>
<evidence type="ECO:0000313" key="2">
    <source>
        <dbReference type="EMBL" id="GIP18199.1"/>
    </source>
</evidence>
<dbReference type="Proteomes" id="UP000683139">
    <property type="component" value="Unassembled WGS sequence"/>
</dbReference>
<keyword evidence="1" id="KW-1133">Transmembrane helix</keyword>
<reference evidence="2" key="1">
    <citation type="submission" date="2021-03" db="EMBL/GenBank/DDBJ databases">
        <title>Antimicrobial resistance genes in bacteria isolated from Japanese honey, and their potential for conferring macrolide and lincosamide resistance in the American foulbrood pathogen Paenibacillus larvae.</title>
        <authorList>
            <person name="Okamoto M."/>
            <person name="Kumagai M."/>
            <person name="Kanamori H."/>
            <person name="Takamatsu D."/>
        </authorList>
    </citation>
    <scope>NUCLEOTIDE SEQUENCE</scope>
    <source>
        <strain evidence="2">J40TS1</strain>
    </source>
</reference>
<dbReference type="InterPro" id="IPR014535">
    <property type="entry name" value="Hpre_diP_synt_I"/>
</dbReference>
<accession>A0A919YU66</accession>
<feature type="transmembrane region" description="Helical" evidence="1">
    <location>
        <begin position="47"/>
        <end position="76"/>
    </location>
</feature>
<feature type="transmembrane region" description="Helical" evidence="1">
    <location>
        <begin position="82"/>
        <end position="100"/>
    </location>
</feature>
<keyword evidence="1" id="KW-0472">Membrane</keyword>
<name>A0A919YU66_9BACL</name>
<evidence type="ECO:0000256" key="1">
    <source>
        <dbReference type="SAM" id="Phobius"/>
    </source>
</evidence>
<feature type="transmembrane region" description="Helical" evidence="1">
    <location>
        <begin position="12"/>
        <end position="35"/>
    </location>
</feature>
<dbReference type="AlphaFoldDB" id="A0A919YU66"/>
<dbReference type="Pfam" id="PF07456">
    <property type="entry name" value="Hpre_diP_synt_I"/>
    <property type="match status" value="1"/>
</dbReference>
<evidence type="ECO:0000313" key="3">
    <source>
        <dbReference type="Proteomes" id="UP000683139"/>
    </source>
</evidence>
<comment type="caution">
    <text evidence="2">The sequence shown here is derived from an EMBL/GenBank/DDBJ whole genome shotgun (WGS) entry which is preliminary data.</text>
</comment>
<feature type="transmembrane region" description="Helical" evidence="1">
    <location>
        <begin position="107"/>
        <end position="131"/>
    </location>
</feature>
<dbReference type="InterPro" id="IPR010898">
    <property type="entry name" value="Hpre_diP_synth_I"/>
</dbReference>
<feature type="transmembrane region" description="Helical" evidence="1">
    <location>
        <begin position="137"/>
        <end position="158"/>
    </location>
</feature>
<dbReference type="EMBL" id="BOSE01000008">
    <property type="protein sequence ID" value="GIP18199.1"/>
    <property type="molecule type" value="Genomic_DNA"/>
</dbReference>
<organism evidence="2 3">
    <name type="scientific">Paenibacillus montaniterrae</name>
    <dbReference type="NCBI Taxonomy" id="429341"/>
    <lineage>
        <taxon>Bacteria</taxon>
        <taxon>Bacillati</taxon>
        <taxon>Bacillota</taxon>
        <taxon>Bacilli</taxon>
        <taxon>Bacillales</taxon>
        <taxon>Paenibacillaceae</taxon>
        <taxon>Paenibacillus</taxon>
    </lineage>
</organism>
<dbReference type="Gene3D" id="1.10.1760.20">
    <property type="match status" value="1"/>
</dbReference>
<gene>
    <name evidence="2" type="ORF">J40TS1_38410</name>
</gene>